<protein>
    <submittedName>
        <fullName evidence="2">Uncharacterized protein</fullName>
    </submittedName>
</protein>
<evidence type="ECO:0000256" key="1">
    <source>
        <dbReference type="SAM" id="MobiDB-lite"/>
    </source>
</evidence>
<proteinExistence type="predicted"/>
<dbReference type="RefSeq" id="WP_345567250.1">
    <property type="nucleotide sequence ID" value="NZ_BAABDQ010000015.1"/>
</dbReference>
<keyword evidence="3" id="KW-1185">Reference proteome</keyword>
<feature type="region of interest" description="Disordered" evidence="1">
    <location>
        <begin position="1"/>
        <end position="33"/>
    </location>
</feature>
<dbReference type="Proteomes" id="UP001500630">
    <property type="component" value="Unassembled WGS sequence"/>
</dbReference>
<accession>A0ABP6XWC4</accession>
<gene>
    <name evidence="2" type="ORF">GCM10022419_062230</name>
</gene>
<evidence type="ECO:0000313" key="2">
    <source>
        <dbReference type="EMBL" id="GAA3572893.1"/>
    </source>
</evidence>
<evidence type="ECO:0000313" key="3">
    <source>
        <dbReference type="Proteomes" id="UP001500630"/>
    </source>
</evidence>
<sequence length="169" mass="18288">MSILSQNAAESITSMDDECRDPGWGGVRGGKRSERSCLMESPLRPVFVIEGFELAQRVQKVVLVPDQRPVQQFAPTGLDPSLHDRIHARYPDSALNDADSSIDQHGIEGRGERGVSVPYQEPGSAAGLLQELLPPSGGVKFDHLRHMREIAALASSKTPSKFAITLAAC</sequence>
<reference evidence="3" key="1">
    <citation type="journal article" date="2019" name="Int. J. Syst. Evol. Microbiol.">
        <title>The Global Catalogue of Microorganisms (GCM) 10K type strain sequencing project: providing services to taxonomists for standard genome sequencing and annotation.</title>
        <authorList>
            <consortium name="The Broad Institute Genomics Platform"/>
            <consortium name="The Broad Institute Genome Sequencing Center for Infectious Disease"/>
            <person name="Wu L."/>
            <person name="Ma J."/>
        </authorList>
    </citation>
    <scope>NUCLEOTIDE SEQUENCE [LARGE SCALE GENOMIC DNA]</scope>
    <source>
        <strain evidence="3">JCM 17326</strain>
    </source>
</reference>
<dbReference type="EMBL" id="BAABDQ010000015">
    <property type="protein sequence ID" value="GAA3572893.1"/>
    <property type="molecule type" value="Genomic_DNA"/>
</dbReference>
<feature type="compositionally biased region" description="Polar residues" evidence="1">
    <location>
        <begin position="1"/>
        <end position="14"/>
    </location>
</feature>
<organism evidence="2 3">
    <name type="scientific">Nonomuraea rosea</name>
    <dbReference type="NCBI Taxonomy" id="638574"/>
    <lineage>
        <taxon>Bacteria</taxon>
        <taxon>Bacillati</taxon>
        <taxon>Actinomycetota</taxon>
        <taxon>Actinomycetes</taxon>
        <taxon>Streptosporangiales</taxon>
        <taxon>Streptosporangiaceae</taxon>
        <taxon>Nonomuraea</taxon>
    </lineage>
</organism>
<comment type="caution">
    <text evidence="2">The sequence shown here is derived from an EMBL/GenBank/DDBJ whole genome shotgun (WGS) entry which is preliminary data.</text>
</comment>
<name>A0ABP6XWC4_9ACTN</name>